<evidence type="ECO:0000256" key="4">
    <source>
        <dbReference type="ARBA" id="ARBA00022741"/>
    </source>
</evidence>
<keyword evidence="10 12" id="KW-0505">Motor protein</keyword>
<reference evidence="18" key="2">
    <citation type="submission" date="2025-08" db="UniProtKB">
        <authorList>
            <consortium name="RefSeq"/>
        </authorList>
    </citation>
    <scope>IDENTIFICATION</scope>
    <source>
        <tissue evidence="18">Leaf</tissue>
    </source>
</reference>
<dbReference type="GO" id="GO:0005874">
    <property type="term" value="C:microtubule"/>
    <property type="evidence" value="ECO:0007669"/>
    <property type="project" value="UniProtKB-KW"/>
</dbReference>
<feature type="coiled-coil region" evidence="13">
    <location>
        <begin position="687"/>
        <end position="762"/>
    </location>
</feature>
<evidence type="ECO:0000256" key="3">
    <source>
        <dbReference type="ARBA" id="ARBA00022723"/>
    </source>
</evidence>
<dbReference type="GO" id="GO:0008017">
    <property type="term" value="F:microtubule binding"/>
    <property type="evidence" value="ECO:0007669"/>
    <property type="project" value="InterPro"/>
</dbReference>
<feature type="region of interest" description="Disordered" evidence="14">
    <location>
        <begin position="538"/>
        <end position="583"/>
    </location>
</feature>
<keyword evidence="8" id="KW-0809">Transit peptide</keyword>
<dbReference type="RefSeq" id="XP_016476087.1">
    <property type="nucleotide sequence ID" value="XM_016620601.1"/>
</dbReference>
<gene>
    <name evidence="18" type="primary">LOC107797684</name>
</gene>
<evidence type="ECO:0000256" key="7">
    <source>
        <dbReference type="ARBA" id="ARBA00022840"/>
    </source>
</evidence>
<reference evidence="17" key="1">
    <citation type="journal article" date="2014" name="Nat. Commun.">
        <title>The tobacco genome sequence and its comparison with those of tomato and potato.</title>
        <authorList>
            <person name="Sierro N."/>
            <person name="Battey J.N."/>
            <person name="Ouadi S."/>
            <person name="Bakaher N."/>
            <person name="Bovet L."/>
            <person name="Willig A."/>
            <person name="Goepfert S."/>
            <person name="Peitsch M.C."/>
            <person name="Ivanov N.V."/>
        </authorList>
    </citation>
    <scope>NUCLEOTIDE SEQUENCE [LARGE SCALE GENOMIC DNA]</scope>
</reference>
<feature type="binding site" evidence="12">
    <location>
        <begin position="183"/>
        <end position="190"/>
    </location>
    <ligand>
        <name>ATP</name>
        <dbReference type="ChEBI" id="CHEBI:30616"/>
    </ligand>
</feature>
<evidence type="ECO:0000313" key="17">
    <source>
        <dbReference type="Proteomes" id="UP000790787"/>
    </source>
</evidence>
<keyword evidence="6" id="KW-0862">Zinc</keyword>
<dbReference type="PROSITE" id="PS00411">
    <property type="entry name" value="KINESIN_MOTOR_1"/>
    <property type="match status" value="1"/>
</dbReference>
<evidence type="ECO:0000256" key="6">
    <source>
        <dbReference type="ARBA" id="ARBA00022833"/>
    </source>
</evidence>
<dbReference type="AlphaFoldDB" id="A0A1S4AHC2"/>
<feature type="compositionally biased region" description="Basic and acidic residues" evidence="14">
    <location>
        <begin position="949"/>
        <end position="967"/>
    </location>
</feature>
<feature type="region of interest" description="Disordered" evidence="14">
    <location>
        <begin position="949"/>
        <end position="976"/>
    </location>
</feature>
<evidence type="ECO:0000256" key="1">
    <source>
        <dbReference type="ARBA" id="ARBA00007310"/>
    </source>
</evidence>
<dbReference type="PRINTS" id="PR00380">
    <property type="entry name" value="KINESINHEAVY"/>
</dbReference>
<organism evidence="17 18">
    <name type="scientific">Nicotiana tabacum</name>
    <name type="common">Common tobacco</name>
    <dbReference type="NCBI Taxonomy" id="4097"/>
    <lineage>
        <taxon>Eukaryota</taxon>
        <taxon>Viridiplantae</taxon>
        <taxon>Streptophyta</taxon>
        <taxon>Embryophyta</taxon>
        <taxon>Tracheophyta</taxon>
        <taxon>Spermatophyta</taxon>
        <taxon>Magnoliopsida</taxon>
        <taxon>eudicotyledons</taxon>
        <taxon>Gunneridae</taxon>
        <taxon>Pentapetalae</taxon>
        <taxon>asterids</taxon>
        <taxon>lamiids</taxon>
        <taxon>Solanales</taxon>
        <taxon>Solanaceae</taxon>
        <taxon>Nicotianoideae</taxon>
        <taxon>Nicotianeae</taxon>
        <taxon>Nicotiana</taxon>
    </lineage>
</organism>
<dbReference type="InterPro" id="IPR001752">
    <property type="entry name" value="Kinesin_motor_dom"/>
</dbReference>
<dbReference type="SMART" id="SM00129">
    <property type="entry name" value="KISc"/>
    <property type="match status" value="1"/>
</dbReference>
<evidence type="ECO:0000256" key="13">
    <source>
        <dbReference type="SAM" id="Coils"/>
    </source>
</evidence>
<keyword evidence="3" id="KW-0479">Metal-binding</keyword>
<feature type="domain" description="RING-type" evidence="16">
    <location>
        <begin position="1025"/>
        <end position="1060"/>
    </location>
</feature>
<feature type="compositionally biased region" description="Low complexity" evidence="14">
    <location>
        <begin position="19"/>
        <end position="37"/>
    </location>
</feature>
<dbReference type="PANTHER" id="PTHR47968:SF59">
    <property type="entry name" value="KINESIN MOTOR DOMAIN-CONTAINING PROTEIN"/>
    <property type="match status" value="1"/>
</dbReference>
<feature type="compositionally biased region" description="Polar residues" evidence="14">
    <location>
        <begin position="562"/>
        <end position="581"/>
    </location>
</feature>
<name>A0A1S4AHC2_TOBAC</name>
<feature type="coiled-coil region" evidence="13">
    <location>
        <begin position="887"/>
        <end position="925"/>
    </location>
</feature>
<feature type="compositionally biased region" description="Basic and acidic residues" evidence="14">
    <location>
        <begin position="543"/>
        <end position="559"/>
    </location>
</feature>
<dbReference type="Proteomes" id="UP000790787">
    <property type="component" value="Chromosome 7"/>
</dbReference>
<evidence type="ECO:0000256" key="14">
    <source>
        <dbReference type="SAM" id="MobiDB-lite"/>
    </source>
</evidence>
<dbReference type="GO" id="GO:0007018">
    <property type="term" value="P:microtubule-based movement"/>
    <property type="evidence" value="ECO:0007669"/>
    <property type="project" value="InterPro"/>
</dbReference>
<dbReference type="InterPro" id="IPR027417">
    <property type="entry name" value="P-loop_NTPase"/>
</dbReference>
<dbReference type="OrthoDB" id="3176171at2759"/>
<comment type="similarity">
    <text evidence="1">Belongs to the TRAFAC class myosin-kinesin ATPase superfamily. Kinesin family. KIN-7 subfamily.</text>
</comment>
<dbReference type="FunFam" id="3.30.40.10:FF:000148">
    <property type="entry name" value="Kinesin-like protein KIN-7D, mitochondrial"/>
    <property type="match status" value="1"/>
</dbReference>
<keyword evidence="5 11" id="KW-0863">Zinc-finger</keyword>
<dbReference type="GO" id="GO:0003777">
    <property type="term" value="F:microtubule motor activity"/>
    <property type="evidence" value="ECO:0007669"/>
    <property type="project" value="InterPro"/>
</dbReference>
<dbReference type="GO" id="GO:0008270">
    <property type="term" value="F:zinc ion binding"/>
    <property type="evidence" value="ECO:0007669"/>
    <property type="project" value="UniProtKB-KW"/>
</dbReference>
<proteinExistence type="inferred from homology"/>
<feature type="region of interest" description="Disordered" evidence="14">
    <location>
        <begin position="55"/>
        <end position="79"/>
    </location>
</feature>
<feature type="region of interest" description="Disordered" evidence="14">
    <location>
        <begin position="1"/>
        <end position="37"/>
    </location>
</feature>
<evidence type="ECO:0000313" key="18">
    <source>
        <dbReference type="RefSeq" id="XP_016476087.1"/>
    </source>
</evidence>
<keyword evidence="7 12" id="KW-0067">ATP-binding</keyword>
<evidence type="ECO:0000256" key="10">
    <source>
        <dbReference type="ARBA" id="ARBA00023175"/>
    </source>
</evidence>
<dbReference type="InterPro" id="IPR001841">
    <property type="entry name" value="Znf_RING"/>
</dbReference>
<dbReference type="FunFam" id="3.40.850.10:FF:000014">
    <property type="entry name" value="Kinesin-like protein KIN-7G"/>
    <property type="match status" value="1"/>
</dbReference>
<feature type="coiled-coil region" evidence="13">
    <location>
        <begin position="429"/>
        <end position="504"/>
    </location>
</feature>
<keyword evidence="9 13" id="KW-0175">Coiled coil</keyword>
<evidence type="ECO:0000259" key="15">
    <source>
        <dbReference type="PROSITE" id="PS50067"/>
    </source>
</evidence>
<dbReference type="RefSeq" id="XP_016476087.1">
    <property type="nucleotide sequence ID" value="XM_016620601.2"/>
</dbReference>
<dbReference type="InterPro" id="IPR036961">
    <property type="entry name" value="Kinesin_motor_dom_sf"/>
</dbReference>
<dbReference type="CDD" id="cd01374">
    <property type="entry name" value="KISc_CENP_E"/>
    <property type="match status" value="1"/>
</dbReference>
<dbReference type="SUPFAM" id="SSF52540">
    <property type="entry name" value="P-loop containing nucleoside triphosphate hydrolases"/>
    <property type="match status" value="1"/>
</dbReference>
<keyword evidence="4 12" id="KW-0547">Nucleotide-binding</keyword>
<dbReference type="CDD" id="cd16649">
    <property type="entry name" value="mRING-HC-C3HC5_CGRF1-like"/>
    <property type="match status" value="1"/>
</dbReference>
<protein>
    <submittedName>
        <fullName evidence="18">Kinesin-like protein KIF3A isoform X2</fullName>
    </submittedName>
    <submittedName>
        <fullName evidence="18">Kinesin-like protein KIN-7D, mitochondrial isoform X2</fullName>
    </submittedName>
</protein>
<dbReference type="Pfam" id="PF13920">
    <property type="entry name" value="zf-C3HC4_3"/>
    <property type="match status" value="1"/>
</dbReference>
<feature type="compositionally biased region" description="Low complexity" evidence="14">
    <location>
        <begin position="1"/>
        <end position="12"/>
    </location>
</feature>
<feature type="coiled-coil region" evidence="13">
    <location>
        <begin position="623"/>
        <end position="657"/>
    </location>
</feature>
<dbReference type="InterPro" id="IPR027640">
    <property type="entry name" value="Kinesin-like_fam"/>
</dbReference>
<dbReference type="Gene3D" id="3.40.850.10">
    <property type="entry name" value="Kinesin motor domain"/>
    <property type="match status" value="1"/>
</dbReference>
<accession>A0A1S4AHC2</accession>
<evidence type="ECO:0000256" key="11">
    <source>
        <dbReference type="PROSITE-ProRule" id="PRU00175"/>
    </source>
</evidence>
<feature type="domain" description="Kinesin motor" evidence="15">
    <location>
        <begin position="103"/>
        <end position="420"/>
    </location>
</feature>
<keyword evidence="17" id="KW-1185">Reference proteome</keyword>
<dbReference type="Pfam" id="PF00225">
    <property type="entry name" value="Kinesin"/>
    <property type="match status" value="1"/>
</dbReference>
<evidence type="ECO:0000256" key="12">
    <source>
        <dbReference type="PROSITE-ProRule" id="PRU00283"/>
    </source>
</evidence>
<evidence type="ECO:0000256" key="8">
    <source>
        <dbReference type="ARBA" id="ARBA00022946"/>
    </source>
</evidence>
<evidence type="ECO:0000259" key="16">
    <source>
        <dbReference type="PROSITE" id="PS50089"/>
    </source>
</evidence>
<dbReference type="GeneID" id="107797684"/>
<dbReference type="GO" id="GO:0005524">
    <property type="term" value="F:ATP binding"/>
    <property type="evidence" value="ECO:0007669"/>
    <property type="project" value="UniProtKB-UniRule"/>
</dbReference>
<dbReference type="SUPFAM" id="SSF57850">
    <property type="entry name" value="RING/U-box"/>
    <property type="match status" value="1"/>
</dbReference>
<dbReference type="InterPro" id="IPR013083">
    <property type="entry name" value="Znf_RING/FYVE/PHD"/>
</dbReference>
<evidence type="ECO:0000256" key="9">
    <source>
        <dbReference type="ARBA" id="ARBA00023054"/>
    </source>
</evidence>
<sequence>MAASSSRGRSSSPFHYRKSSSPYSSTSSSSSFMNSRLMPKSCSSTATSFFGSGTGFSSKSMTPSRDRTDSAYSRGYGNRTPVNFQSTEELLAEPVDMSRAGESISVTVRFRPMSEREYNKGDEIAWYADGDKIVRNEYNAATAFAFDRVFGPDTCTQEVYEIAARPVVKAAMEGVNGTVFAYGVTSSGKTHTMHGDQSSPGIIPLAIKDVFSIIQDTPGREFLLRVSYLEIYNEVINDLLDPTGQNLRIREDTQGTYVEGIKEEVVLSPGHALSFIAAGEEHRHVGSNNFNLLSSRSHTIFTLMIESSAHGDEYDGVIFSQLSLIDLAGSESSKTETTGLRRKEGSYINKSLLTLGTVIGKLSEGSASHVPYRDSKLTRLLQSSLSGHGHVSLVCTVTPASSNMEETHNTLKFASRAKRVEIYASRNKIIDEKSLIKKYQKEISCLKQELDQLRRGMLVGVNHEELITLKQQLEEGQVKMQSRLEEEEDAKAALLSRIQKLTKLILVSSKNSIPGCLGDVAVHQRSQSASEDDLDCSVLVDSENQRDPSSETSDVEHRRSSSKWNDNISQAGSTITESTQKGVPMSDQMDLLVEQVKMLAGEIAFSTSTLKRMMEQSANDPENSKTRTEIQSLECDIQEKREQMRILEQRIVDIGEASVTSASLVEMQQTLLKLMTQCSEQGFELEIKSADNRILQEELQNKCLENKELQETICNLEQQLAALKVEKSYPSSEQQGVSDEYIDDLKKKIQLQDIDNDKLKLELVQSVEENSGLRVQNQKLSEEASYAKELASAAAVELKNLAGEVTKLSIQNTKLEKELLAARQILNSRNSIAQTGSARCGKHGENLWQGRRGRVSGREIEIAGVVRDGFGPWNLDHEDLKMELQARKQCEAALEAALVEKEILEDEYKKKVEEGKKREAALENDLANMWVLVAQLRKENGAMQDLKTVAEKQNVRGDNRNDPKVNDSEYSDPILDDGRTMDHATAVAEILKEDILVARLKARMQEMKEKEHRYLGNVDANSHVCKVCFESPSSAMLLPCRHFCLCKSCSLACAECPICRTKITDRIFAYT</sequence>
<evidence type="ECO:0000256" key="5">
    <source>
        <dbReference type="ARBA" id="ARBA00022771"/>
    </source>
</evidence>
<dbReference type="PANTHER" id="PTHR47968">
    <property type="entry name" value="CENTROMERE PROTEIN E"/>
    <property type="match status" value="1"/>
</dbReference>
<keyword evidence="2" id="KW-0493">Microtubule</keyword>
<dbReference type="PROSITE" id="PS50067">
    <property type="entry name" value="KINESIN_MOTOR_2"/>
    <property type="match status" value="1"/>
</dbReference>
<dbReference type="Gene3D" id="3.30.40.10">
    <property type="entry name" value="Zinc/RING finger domain, C3HC4 (zinc finger)"/>
    <property type="match status" value="1"/>
</dbReference>
<evidence type="ECO:0000256" key="2">
    <source>
        <dbReference type="ARBA" id="ARBA00022701"/>
    </source>
</evidence>
<dbReference type="PROSITE" id="PS50089">
    <property type="entry name" value="ZF_RING_2"/>
    <property type="match status" value="1"/>
</dbReference>
<dbReference type="InterPro" id="IPR019821">
    <property type="entry name" value="Kinesin_motor_CS"/>
</dbReference>